<feature type="transmembrane region" description="Helical" evidence="2">
    <location>
        <begin position="310"/>
        <end position="331"/>
    </location>
</feature>
<feature type="transmembrane region" description="Helical" evidence="2">
    <location>
        <begin position="337"/>
        <end position="361"/>
    </location>
</feature>
<keyword evidence="2" id="KW-0472">Membrane</keyword>
<keyword evidence="2" id="KW-1133">Transmembrane helix</keyword>
<dbReference type="Proteomes" id="UP001152795">
    <property type="component" value="Unassembled WGS sequence"/>
</dbReference>
<accession>A0A6S7J1E1</accession>
<comment type="caution">
    <text evidence="4">The sequence shown here is derived from an EMBL/GenBank/DDBJ whole genome shotgun (WGS) entry which is preliminary data.</text>
</comment>
<feature type="compositionally biased region" description="Low complexity" evidence="1">
    <location>
        <begin position="537"/>
        <end position="554"/>
    </location>
</feature>
<feature type="compositionally biased region" description="Acidic residues" evidence="1">
    <location>
        <begin position="404"/>
        <end position="414"/>
    </location>
</feature>
<evidence type="ECO:0000256" key="3">
    <source>
        <dbReference type="SAM" id="SignalP"/>
    </source>
</evidence>
<dbReference type="OrthoDB" id="10640041at2759"/>
<keyword evidence="5" id="KW-1185">Reference proteome</keyword>
<feature type="chain" id="PRO_5043669215" evidence="3">
    <location>
        <begin position="20"/>
        <end position="563"/>
    </location>
</feature>
<keyword evidence="2" id="KW-0812">Transmembrane</keyword>
<gene>
    <name evidence="4" type="ORF">PACLA_8A001835</name>
</gene>
<evidence type="ECO:0000313" key="5">
    <source>
        <dbReference type="Proteomes" id="UP001152795"/>
    </source>
</evidence>
<feature type="region of interest" description="Disordered" evidence="1">
    <location>
        <begin position="404"/>
        <end position="563"/>
    </location>
</feature>
<organism evidence="4 5">
    <name type="scientific">Paramuricea clavata</name>
    <name type="common">Red gorgonian</name>
    <name type="synonym">Violescent sea-whip</name>
    <dbReference type="NCBI Taxonomy" id="317549"/>
    <lineage>
        <taxon>Eukaryota</taxon>
        <taxon>Metazoa</taxon>
        <taxon>Cnidaria</taxon>
        <taxon>Anthozoa</taxon>
        <taxon>Octocorallia</taxon>
        <taxon>Malacalcyonacea</taxon>
        <taxon>Plexauridae</taxon>
        <taxon>Paramuricea</taxon>
    </lineage>
</organism>
<dbReference type="EMBL" id="CACRXK020013755">
    <property type="protein sequence ID" value="CAB4025685.1"/>
    <property type="molecule type" value="Genomic_DNA"/>
</dbReference>
<evidence type="ECO:0000256" key="1">
    <source>
        <dbReference type="SAM" id="MobiDB-lite"/>
    </source>
</evidence>
<evidence type="ECO:0000313" key="4">
    <source>
        <dbReference type="EMBL" id="CAB4025685.1"/>
    </source>
</evidence>
<dbReference type="AlphaFoldDB" id="A0A6S7J1E1"/>
<feature type="signal peptide" evidence="3">
    <location>
        <begin position="1"/>
        <end position="19"/>
    </location>
</feature>
<keyword evidence="3" id="KW-0732">Signal</keyword>
<name>A0A6S7J1E1_PARCT</name>
<proteinExistence type="predicted"/>
<protein>
    <submittedName>
        <fullName evidence="4">Uncharacterized protein</fullName>
    </submittedName>
</protein>
<reference evidence="4" key="1">
    <citation type="submission" date="2020-04" db="EMBL/GenBank/DDBJ databases">
        <authorList>
            <person name="Alioto T."/>
            <person name="Alioto T."/>
            <person name="Gomez Garrido J."/>
        </authorList>
    </citation>
    <scope>NUCLEOTIDE SEQUENCE</scope>
    <source>
        <strain evidence="4">A484AB</strain>
    </source>
</reference>
<feature type="transmembrane region" description="Helical" evidence="2">
    <location>
        <begin position="212"/>
        <end position="237"/>
    </location>
</feature>
<sequence length="563" mass="62775">MFSLIFYCGLISFVVSARSNNDTLHDGVKLNISTTLSTLPSTTIPVSKDCVLEMKESEISQIVELFNRNFVNVVDIHVSFSGTGDEKHLLSDFHVSLFNPIGREILYTLAREELGSFPWTLNAGVRNIKLHFKENQNECIKREENATDFALENTQNIIRSINLETNHEVCSSYKGTSSGEVKRTCCQITKSNSTKFNDGCSEPKSFLHRSSVLWDVISVVLFVFAWFYLLWLLFVFLSCTEFDLSYWKTMEEKYCVLKRLIYEACRDKQGVNNGCIPNRHPKREEKVLPVVSKELYDKIREELLPYDINLFYFGLKIFWSFAFSFGILQLINMLNEFNVTGVVQVVTTASLGIIPHIFNIVGLRTSEESKKAWEEKLKLNVKYMVEESVGEDSKRARTVLIMEEHDDGTTSEDSELVKVTSDSTTANDRTTDDTTTNDTTADDTTANDTTANDTTADDTTTNDTTTNDTTADDTTANDTTADDTTANDTTADDTTANDTTANDTRADDTTANDTAANDTTADDTTTNDTTADDTTVDDTTANDTTADDTTANDTTADDTTADD</sequence>
<feature type="compositionally biased region" description="Low complexity" evidence="1">
    <location>
        <begin position="424"/>
        <end position="529"/>
    </location>
</feature>
<evidence type="ECO:0000256" key="2">
    <source>
        <dbReference type="SAM" id="Phobius"/>
    </source>
</evidence>